<dbReference type="GO" id="GO:0003676">
    <property type="term" value="F:nucleic acid binding"/>
    <property type="evidence" value="ECO:0007669"/>
    <property type="project" value="InterPro"/>
</dbReference>
<name>A0A6J0C7D5_NEOLC</name>
<dbReference type="PROSITE" id="PS50994">
    <property type="entry name" value="INTEGRASE"/>
    <property type="match status" value="1"/>
</dbReference>
<dbReference type="GO" id="GO:0015074">
    <property type="term" value="P:DNA integration"/>
    <property type="evidence" value="ECO:0007669"/>
    <property type="project" value="InterPro"/>
</dbReference>
<dbReference type="KEGG" id="nlo:107226092"/>
<dbReference type="RefSeq" id="XP_015522264.2">
    <property type="nucleotide sequence ID" value="XM_015666778.2"/>
</dbReference>
<evidence type="ECO:0000259" key="1">
    <source>
        <dbReference type="PROSITE" id="PS50994"/>
    </source>
</evidence>
<dbReference type="InterPro" id="IPR050951">
    <property type="entry name" value="Retrovirus_Pol_polyprotein"/>
</dbReference>
<evidence type="ECO:0000313" key="2">
    <source>
        <dbReference type="Proteomes" id="UP000829291"/>
    </source>
</evidence>
<dbReference type="GO" id="GO:0003964">
    <property type="term" value="F:RNA-directed DNA polymerase activity"/>
    <property type="evidence" value="ECO:0007669"/>
    <property type="project" value="UniProtKB-EC"/>
</dbReference>
<dbReference type="PANTHER" id="PTHR37984:SF5">
    <property type="entry name" value="PROTEIN NYNRIN-LIKE"/>
    <property type="match status" value="1"/>
</dbReference>
<sequence length="470" mass="53923">MERSGVCEETFLQKIKHIMDFNNGKRVMWDCEHFEKVKTILSRPEAKADMSHYYYFKKYELLQIGSVSSIVLKRSSESDDLVYMVPVEGYFEKLLEAHNQTGHGGRDKMLYYMKQKWRIPKSACEIFISCCETCNRKKSTARKGVVVNPIFSWGFNTRGKVDLIDFQSCPDGEYKWLMNYQDHATKFIHLRPLQSKHAANVAEELSKIFFTFGAPAILQSDNGREFAANVVRELVSLWPSCKMVHGRPRHPQTQGSVERANADVENMLRAWMIDNKSNEWARGCYEVQWLKNTSKHRVINRTPYEAMFEPIKNGVASFNLPRDVIANLNTEEDLENALRLLSDSDQQQQHQDNPTVLSTQEKTQEHICIVCESGVSLENAVTCHECDLETHINCGTLADQDTFFCSLCSRKKHIHDVQEDCHRRQKLAANKMVTFSTEKFPELAAGDCITLAVPTVDEPPLTSAESWALF</sequence>
<dbReference type="InterPro" id="IPR011011">
    <property type="entry name" value="Znf_FYVE_PHD"/>
</dbReference>
<organism evidence="3">
    <name type="scientific">Neodiprion lecontei</name>
    <name type="common">Redheaded pine sawfly</name>
    <dbReference type="NCBI Taxonomy" id="441921"/>
    <lineage>
        <taxon>Eukaryota</taxon>
        <taxon>Metazoa</taxon>
        <taxon>Ecdysozoa</taxon>
        <taxon>Arthropoda</taxon>
        <taxon>Hexapoda</taxon>
        <taxon>Insecta</taxon>
        <taxon>Pterygota</taxon>
        <taxon>Neoptera</taxon>
        <taxon>Endopterygota</taxon>
        <taxon>Hymenoptera</taxon>
        <taxon>Tenthredinoidea</taxon>
        <taxon>Diprionidae</taxon>
        <taxon>Diprioninae</taxon>
        <taxon>Neodiprion</taxon>
    </lineage>
</organism>
<feature type="domain" description="Integrase catalytic" evidence="1">
    <location>
        <begin position="145"/>
        <end position="311"/>
    </location>
</feature>
<gene>
    <name evidence="3" type="primary">LOC107226092</name>
</gene>
<reference evidence="3" key="1">
    <citation type="submission" date="2025-08" db="UniProtKB">
        <authorList>
            <consortium name="RefSeq"/>
        </authorList>
    </citation>
    <scope>IDENTIFICATION</scope>
    <source>
        <tissue evidence="3">Thorax and Abdomen</tissue>
    </source>
</reference>
<dbReference type="Gene3D" id="3.30.420.10">
    <property type="entry name" value="Ribonuclease H-like superfamily/Ribonuclease H"/>
    <property type="match status" value="1"/>
</dbReference>
<dbReference type="InterPro" id="IPR001584">
    <property type="entry name" value="Integrase_cat-core"/>
</dbReference>
<dbReference type="InterPro" id="IPR012337">
    <property type="entry name" value="RNaseH-like_sf"/>
</dbReference>
<accession>A0A6J0C7D5</accession>
<keyword evidence="2" id="KW-1185">Reference proteome</keyword>
<dbReference type="SUPFAM" id="SSF57903">
    <property type="entry name" value="FYVE/PHD zinc finger"/>
    <property type="match status" value="1"/>
</dbReference>
<protein>
    <submittedName>
        <fullName evidence="3">KRAB-A domain-containing protein 2-like</fullName>
    </submittedName>
</protein>
<dbReference type="Proteomes" id="UP000829291">
    <property type="component" value="Chromosome 3"/>
</dbReference>
<dbReference type="InParanoid" id="A0A6J0C7D5"/>
<dbReference type="InterPro" id="IPR013083">
    <property type="entry name" value="Znf_RING/FYVE/PHD"/>
</dbReference>
<dbReference type="SUPFAM" id="SSF53098">
    <property type="entry name" value="Ribonuclease H-like"/>
    <property type="match status" value="1"/>
</dbReference>
<evidence type="ECO:0000313" key="3">
    <source>
        <dbReference type="RefSeq" id="XP_015522264.2"/>
    </source>
</evidence>
<dbReference type="OrthoDB" id="441971at2759"/>
<dbReference type="GeneID" id="107226092"/>
<proteinExistence type="predicted"/>
<dbReference type="Gene3D" id="3.30.40.10">
    <property type="entry name" value="Zinc/RING finger domain, C3HC4 (zinc finger)"/>
    <property type="match status" value="1"/>
</dbReference>
<dbReference type="InterPro" id="IPR036397">
    <property type="entry name" value="RNaseH_sf"/>
</dbReference>
<dbReference type="PANTHER" id="PTHR37984">
    <property type="entry name" value="PROTEIN CBG26694"/>
    <property type="match status" value="1"/>
</dbReference>